<proteinExistence type="predicted"/>
<organism evidence="1">
    <name type="scientific">Myoviridae sp. ct04y17</name>
    <dbReference type="NCBI Taxonomy" id="2827652"/>
    <lineage>
        <taxon>Viruses</taxon>
        <taxon>Duplodnaviria</taxon>
        <taxon>Heunggongvirae</taxon>
        <taxon>Uroviricota</taxon>
        <taxon>Caudoviricetes</taxon>
    </lineage>
</organism>
<name>A0A8S5SIB1_9CAUD</name>
<accession>A0A8S5SIB1</accession>
<sequence>MTPNEIKEFRNYMRKCISMNFTLEEKECIIKKKKEIKEAGEAIRRNNGGKNPILGF</sequence>
<protein>
    <submittedName>
        <fullName evidence="1">Uncharacterized protein</fullName>
    </submittedName>
</protein>
<evidence type="ECO:0000313" key="1">
    <source>
        <dbReference type="EMBL" id="DAF50753.1"/>
    </source>
</evidence>
<dbReference type="EMBL" id="BK032600">
    <property type="protein sequence ID" value="DAF50753.1"/>
    <property type="molecule type" value="Genomic_DNA"/>
</dbReference>
<reference evidence="1" key="1">
    <citation type="journal article" date="2021" name="Proc. Natl. Acad. Sci. U.S.A.">
        <title>A Catalog of Tens of Thousands of Viruses from Human Metagenomes Reveals Hidden Associations with Chronic Diseases.</title>
        <authorList>
            <person name="Tisza M.J."/>
            <person name="Buck C.B."/>
        </authorList>
    </citation>
    <scope>NUCLEOTIDE SEQUENCE</scope>
    <source>
        <strain evidence="1">Ct04y17</strain>
    </source>
</reference>